<evidence type="ECO:0000313" key="2">
    <source>
        <dbReference type="EMBL" id="KKO12545.1"/>
    </source>
</evidence>
<evidence type="ECO:0000256" key="1">
    <source>
        <dbReference type="SAM" id="Phobius"/>
    </source>
</evidence>
<keyword evidence="1" id="KW-0812">Transmembrane</keyword>
<reference evidence="2" key="1">
    <citation type="journal article" date="2015" name="Nature">
        <title>Complex archaea that bridge the gap between prokaryotes and eukaryotes.</title>
        <authorList>
            <person name="Spang A."/>
            <person name="Saw J.H."/>
            <person name="Jorgensen S.L."/>
            <person name="Zaremba-Niedzwiedzka K."/>
            <person name="Martijn J."/>
            <person name="Lind A.E."/>
            <person name="van Eijk R."/>
            <person name="Schleper C."/>
            <person name="Guy L."/>
            <person name="Ettema T.J."/>
        </authorList>
    </citation>
    <scope>NUCLEOTIDE SEQUENCE</scope>
</reference>
<keyword evidence="1" id="KW-1133">Transmembrane helix</keyword>
<dbReference type="InterPro" id="IPR007395">
    <property type="entry name" value="Zn_peptidase_2"/>
</dbReference>
<dbReference type="EMBL" id="LAZR01000001">
    <property type="protein sequence ID" value="KKO12545.1"/>
    <property type="molecule type" value="Genomic_DNA"/>
</dbReference>
<feature type="transmembrane region" description="Helical" evidence="1">
    <location>
        <begin position="122"/>
        <end position="140"/>
    </location>
</feature>
<comment type="caution">
    <text evidence="2">The sequence shown here is derived from an EMBL/GenBank/DDBJ whole genome shotgun (WGS) entry which is preliminary data.</text>
</comment>
<evidence type="ECO:0008006" key="3">
    <source>
        <dbReference type="Google" id="ProtNLM"/>
    </source>
</evidence>
<dbReference type="PANTHER" id="PTHR36434:SF1">
    <property type="entry name" value="MEMBRANE PROTEASE YUGP-RELATED"/>
    <property type="match status" value="1"/>
</dbReference>
<gene>
    <name evidence="2" type="ORF">LCGC14_0005600</name>
</gene>
<keyword evidence="1" id="KW-0472">Membrane</keyword>
<dbReference type="Pfam" id="PF04298">
    <property type="entry name" value="Zn_peptidase_2"/>
    <property type="match status" value="1"/>
</dbReference>
<accession>A0A0F9W810</accession>
<protein>
    <recommendedName>
        <fullName evidence="3">Peptidase membrane zinc metallopeptidase</fullName>
    </recommendedName>
</protein>
<organism evidence="2">
    <name type="scientific">marine sediment metagenome</name>
    <dbReference type="NCBI Taxonomy" id="412755"/>
    <lineage>
        <taxon>unclassified sequences</taxon>
        <taxon>metagenomes</taxon>
        <taxon>ecological metagenomes</taxon>
    </lineage>
</organism>
<feature type="transmembrane region" description="Helical" evidence="1">
    <location>
        <begin position="205"/>
        <end position="224"/>
    </location>
</feature>
<dbReference type="AlphaFoldDB" id="A0A0F9W810"/>
<feature type="transmembrane region" description="Helical" evidence="1">
    <location>
        <begin position="147"/>
        <end position="167"/>
    </location>
</feature>
<sequence length="228" mass="25090">MILLVLGLLLAVLAFFPQMWVQYVMKKHHREDPTLAGTGGELAEHLVSRFKLDGIIVETTEEGRDHFDPAAQAVRLSPSNYNGKSITAVAVAAHEVGHAIQYHRREAIFELRKKYMPTAARFSKIGVALMVSVPVAGLVLRSPVAIGVVIGLSVLFQLLGALAYLIVLPEEWDASFNKAMPILVDGEYISPDQRHGIQKVLKAAALTYFAGALANILNIGRWLMILRR</sequence>
<proteinExistence type="predicted"/>
<name>A0A0F9W810_9ZZZZ</name>
<dbReference type="PANTHER" id="PTHR36434">
    <property type="entry name" value="MEMBRANE PROTEASE YUGP-RELATED"/>
    <property type="match status" value="1"/>
</dbReference>